<sequence length="225" mass="26864">MRQIWLHKKKCDTLIVFFNGWGMDDRPFRPLMAEEYDVCMFFDFRTMETTDRDMEALFTAYKEVILVSWSMGVWVGQKIFARKRKLFTRTIAINGTLCPVDDTRGIPEKIYDDTLAEFGEEARKKFYRRMCREKTNLRKFLSNQPERSIVSQRGELEILRKSTDCVPAGLSVYDEIIVAENDWIIPTRNQLYFWKDRAIKTLPGFHFLFYEWQSWDQLVCSVTIR</sequence>
<dbReference type="EMBL" id="AP024086">
    <property type="protein sequence ID" value="BCL60948.1"/>
    <property type="molecule type" value="Genomic_DNA"/>
</dbReference>
<organism evidence="1 2">
    <name type="scientific">Desulfomarina profundi</name>
    <dbReference type="NCBI Taxonomy" id="2772557"/>
    <lineage>
        <taxon>Bacteria</taxon>
        <taxon>Pseudomonadati</taxon>
        <taxon>Thermodesulfobacteriota</taxon>
        <taxon>Desulfobulbia</taxon>
        <taxon>Desulfobulbales</taxon>
        <taxon>Desulfobulbaceae</taxon>
        <taxon>Desulfomarina</taxon>
    </lineage>
</organism>
<name>A0A8D5JDD7_9BACT</name>
<dbReference type="AlphaFoldDB" id="A0A8D5JDD7"/>
<dbReference type="KEGG" id="dbk:DGMP_16410"/>
<dbReference type="Pfam" id="PF04301">
    <property type="entry name" value="BioG"/>
    <property type="match status" value="1"/>
</dbReference>
<evidence type="ECO:0000313" key="2">
    <source>
        <dbReference type="Proteomes" id="UP000826725"/>
    </source>
</evidence>
<reference evidence="1" key="1">
    <citation type="submission" date="2020-09" db="EMBL/GenBank/DDBJ databases">
        <title>Desulfogranum mesoprofundum gen. nov., sp. nov., a novel mesophilic, sulfate-reducing chemolithoautotroph isolated from a deep-sea hydrothermal vent chimney in the Suiyo Seamount.</title>
        <authorList>
            <person name="Hashimoto Y."/>
            <person name="Nakagawa S."/>
        </authorList>
    </citation>
    <scope>NUCLEOTIDE SEQUENCE</scope>
    <source>
        <strain evidence="1">KT2</strain>
    </source>
</reference>
<accession>A0A8D5JDD7</accession>
<gene>
    <name evidence="1" type="ORF">DGMP_16410</name>
</gene>
<dbReference type="RefSeq" id="WP_228857026.1">
    <property type="nucleotide sequence ID" value="NZ_AP024086.1"/>
</dbReference>
<keyword evidence="2" id="KW-1185">Reference proteome</keyword>
<evidence type="ECO:0000313" key="1">
    <source>
        <dbReference type="EMBL" id="BCL60948.1"/>
    </source>
</evidence>
<proteinExistence type="predicted"/>
<dbReference type="InterPro" id="IPR007398">
    <property type="entry name" value="BioG"/>
</dbReference>
<evidence type="ECO:0008006" key="3">
    <source>
        <dbReference type="Google" id="ProtNLM"/>
    </source>
</evidence>
<dbReference type="Proteomes" id="UP000826725">
    <property type="component" value="Chromosome"/>
</dbReference>
<protein>
    <recommendedName>
        <fullName evidence="3">DUF452 family protein</fullName>
    </recommendedName>
</protein>